<reference evidence="1" key="2">
    <citation type="journal article" date="2015" name="Data Brief">
        <title>Shoot transcriptome of the giant reed, Arundo donax.</title>
        <authorList>
            <person name="Barrero R.A."/>
            <person name="Guerrero F.D."/>
            <person name="Moolhuijzen P."/>
            <person name="Goolsby J.A."/>
            <person name="Tidwell J."/>
            <person name="Bellgard S.E."/>
            <person name="Bellgard M.I."/>
        </authorList>
    </citation>
    <scope>NUCLEOTIDE SEQUENCE</scope>
    <source>
        <tissue evidence="1">Shoot tissue taken approximately 20 cm above the soil surface</tissue>
    </source>
</reference>
<dbReference type="AlphaFoldDB" id="A0A0A9BXP9"/>
<reference evidence="1" key="1">
    <citation type="submission" date="2014-09" db="EMBL/GenBank/DDBJ databases">
        <authorList>
            <person name="Magalhaes I.L.F."/>
            <person name="Oliveira U."/>
            <person name="Santos F.R."/>
            <person name="Vidigal T.H.D.A."/>
            <person name="Brescovit A.D."/>
            <person name="Santos A.J."/>
        </authorList>
    </citation>
    <scope>NUCLEOTIDE SEQUENCE</scope>
    <source>
        <tissue evidence="1">Shoot tissue taken approximately 20 cm above the soil surface</tissue>
    </source>
</reference>
<protein>
    <submittedName>
        <fullName evidence="1">Uncharacterized protein</fullName>
    </submittedName>
</protein>
<name>A0A0A9BXP9_ARUDO</name>
<accession>A0A0A9BXP9</accession>
<sequence length="39" mass="4501">MESESPHIDQNKNEVPVTVLLKRSKENYNKPTLQVLFSS</sequence>
<proteinExistence type="predicted"/>
<organism evidence="1">
    <name type="scientific">Arundo donax</name>
    <name type="common">Giant reed</name>
    <name type="synonym">Donax arundinaceus</name>
    <dbReference type="NCBI Taxonomy" id="35708"/>
    <lineage>
        <taxon>Eukaryota</taxon>
        <taxon>Viridiplantae</taxon>
        <taxon>Streptophyta</taxon>
        <taxon>Embryophyta</taxon>
        <taxon>Tracheophyta</taxon>
        <taxon>Spermatophyta</taxon>
        <taxon>Magnoliopsida</taxon>
        <taxon>Liliopsida</taxon>
        <taxon>Poales</taxon>
        <taxon>Poaceae</taxon>
        <taxon>PACMAD clade</taxon>
        <taxon>Arundinoideae</taxon>
        <taxon>Arundineae</taxon>
        <taxon>Arundo</taxon>
    </lineage>
</organism>
<evidence type="ECO:0000313" key="1">
    <source>
        <dbReference type="EMBL" id="JAD68061.1"/>
    </source>
</evidence>
<dbReference type="EMBL" id="GBRH01229834">
    <property type="protein sequence ID" value="JAD68061.1"/>
    <property type="molecule type" value="Transcribed_RNA"/>
</dbReference>